<reference evidence="1 2" key="1">
    <citation type="submission" date="2014-04" db="EMBL/GenBank/DDBJ databases">
        <authorList>
            <consortium name="DOE Joint Genome Institute"/>
            <person name="Kuo A."/>
            <person name="Kohler A."/>
            <person name="Jargeat P."/>
            <person name="Nagy L.G."/>
            <person name="Floudas D."/>
            <person name="Copeland A."/>
            <person name="Barry K.W."/>
            <person name="Cichocki N."/>
            <person name="Veneault-Fourrey C."/>
            <person name="LaButti K."/>
            <person name="Lindquist E.A."/>
            <person name="Lipzen A."/>
            <person name="Lundell T."/>
            <person name="Morin E."/>
            <person name="Murat C."/>
            <person name="Sun H."/>
            <person name="Tunlid A."/>
            <person name="Henrissat B."/>
            <person name="Grigoriev I.V."/>
            <person name="Hibbett D.S."/>
            <person name="Martin F."/>
            <person name="Nordberg H.P."/>
            <person name="Cantor M.N."/>
            <person name="Hua S.X."/>
        </authorList>
    </citation>
    <scope>NUCLEOTIDE SEQUENCE [LARGE SCALE GENOMIC DNA]</scope>
    <source>
        <strain evidence="1 2">Ve08.2h10</strain>
    </source>
</reference>
<dbReference type="Proteomes" id="UP000054538">
    <property type="component" value="Unassembled WGS sequence"/>
</dbReference>
<dbReference type="OrthoDB" id="3255572at2759"/>
<dbReference type="InParanoid" id="A0A0D0D8B3"/>
<dbReference type="STRING" id="930991.A0A0D0D8B3"/>
<accession>A0A0D0D8B3</accession>
<dbReference type="HOGENOM" id="CLU_056788_1_8_1"/>
<dbReference type="EMBL" id="KN826148">
    <property type="protein sequence ID" value="KIK79916.1"/>
    <property type="molecule type" value="Genomic_DNA"/>
</dbReference>
<name>A0A0D0D8B3_9AGAM</name>
<organism evidence="1 2">
    <name type="scientific">Paxillus rubicundulus Ve08.2h10</name>
    <dbReference type="NCBI Taxonomy" id="930991"/>
    <lineage>
        <taxon>Eukaryota</taxon>
        <taxon>Fungi</taxon>
        <taxon>Dikarya</taxon>
        <taxon>Basidiomycota</taxon>
        <taxon>Agaricomycotina</taxon>
        <taxon>Agaricomycetes</taxon>
        <taxon>Agaricomycetidae</taxon>
        <taxon>Boletales</taxon>
        <taxon>Paxilineae</taxon>
        <taxon>Paxillaceae</taxon>
        <taxon>Paxillus</taxon>
    </lineage>
</organism>
<proteinExistence type="predicted"/>
<dbReference type="AlphaFoldDB" id="A0A0D0D8B3"/>
<reference evidence="2" key="2">
    <citation type="submission" date="2015-01" db="EMBL/GenBank/DDBJ databases">
        <title>Evolutionary Origins and Diversification of the Mycorrhizal Mutualists.</title>
        <authorList>
            <consortium name="DOE Joint Genome Institute"/>
            <consortium name="Mycorrhizal Genomics Consortium"/>
            <person name="Kohler A."/>
            <person name="Kuo A."/>
            <person name="Nagy L.G."/>
            <person name="Floudas D."/>
            <person name="Copeland A."/>
            <person name="Barry K.W."/>
            <person name="Cichocki N."/>
            <person name="Veneault-Fourrey C."/>
            <person name="LaButti K."/>
            <person name="Lindquist E.A."/>
            <person name="Lipzen A."/>
            <person name="Lundell T."/>
            <person name="Morin E."/>
            <person name="Murat C."/>
            <person name="Riley R."/>
            <person name="Ohm R."/>
            <person name="Sun H."/>
            <person name="Tunlid A."/>
            <person name="Henrissat B."/>
            <person name="Grigoriev I.V."/>
            <person name="Hibbett D.S."/>
            <person name="Martin F."/>
        </authorList>
    </citation>
    <scope>NUCLEOTIDE SEQUENCE [LARGE SCALE GENOMIC DNA]</scope>
    <source>
        <strain evidence="2">Ve08.2h10</strain>
    </source>
</reference>
<sequence>MLCLNIAAICKMLGIFKASIHHWEAISTEYGYVNHKPSPIQGQSLQILMHALMTACKELFFKELDLYLDEVITWFGLTYDIIVLTATIC</sequence>
<keyword evidence="2" id="KW-1185">Reference proteome</keyword>
<protein>
    <submittedName>
        <fullName evidence="1">Uncharacterized protein</fullName>
    </submittedName>
</protein>
<evidence type="ECO:0000313" key="1">
    <source>
        <dbReference type="EMBL" id="KIK79916.1"/>
    </source>
</evidence>
<evidence type="ECO:0000313" key="2">
    <source>
        <dbReference type="Proteomes" id="UP000054538"/>
    </source>
</evidence>
<gene>
    <name evidence="1" type="ORF">PAXRUDRAFT_159998</name>
</gene>